<evidence type="ECO:0000313" key="11">
    <source>
        <dbReference type="Proteomes" id="UP000193719"/>
    </source>
</evidence>
<feature type="domain" description="Chitin-binding type-1" evidence="9">
    <location>
        <begin position="20"/>
        <end position="64"/>
    </location>
</feature>
<feature type="domain" description="Chitin-binding type-1" evidence="9">
    <location>
        <begin position="121"/>
        <end position="166"/>
    </location>
</feature>
<feature type="disulfide bond" evidence="7">
    <location>
        <begin position="242"/>
        <end position="256"/>
    </location>
</feature>
<dbReference type="GO" id="GO:0008061">
    <property type="term" value="F:chitin binding"/>
    <property type="evidence" value="ECO:0007669"/>
    <property type="project" value="UniProtKB-UniRule"/>
</dbReference>
<feature type="disulfide bond" evidence="7">
    <location>
        <begin position="306"/>
        <end position="320"/>
    </location>
</feature>
<dbReference type="InterPro" id="IPR001002">
    <property type="entry name" value="Chitin-bd_1"/>
</dbReference>
<keyword evidence="4 8" id="KW-0732">Signal</keyword>
<feature type="disulfide bond" evidence="7">
    <location>
        <begin position="132"/>
        <end position="144"/>
    </location>
</feature>
<reference evidence="10 11" key="1">
    <citation type="submission" date="2016-08" db="EMBL/GenBank/DDBJ databases">
        <title>Genomes of anaerobic fungi encode conserved fungal cellulosomes for biomass hydrolysis.</title>
        <authorList>
            <consortium name="DOE Joint Genome Institute"/>
            <person name="Haitjema C.H."/>
            <person name="Gilmore S.P."/>
            <person name="Henske J.K."/>
            <person name="Solomon K.V."/>
            <person name="De Groot R."/>
            <person name="Kuo A."/>
            <person name="Mondo S.J."/>
            <person name="Salamov A.A."/>
            <person name="Labutti K."/>
            <person name="Zhao Z."/>
            <person name="Chiniquy J."/>
            <person name="Barry K."/>
            <person name="Brewer H.M."/>
            <person name="Purvine S.O."/>
            <person name="Wright A.T."/>
            <person name="Boxma B."/>
            <person name="Van Alen T."/>
            <person name="Hackstein J.H."/>
            <person name="Baker S.E."/>
            <person name="Grigoriev I.V."/>
            <person name="O'Malley M.A."/>
        </authorList>
    </citation>
    <scope>NUCLEOTIDE SEQUENCE [LARGE SCALE GENOMIC DNA]</scope>
    <source>
        <strain evidence="11">finn</strain>
    </source>
</reference>
<dbReference type="Proteomes" id="UP000193719">
    <property type="component" value="Unassembled WGS sequence"/>
</dbReference>
<keyword evidence="6" id="KW-0119">Carbohydrate metabolism</keyword>
<dbReference type="InterPro" id="IPR018371">
    <property type="entry name" value="Chitin-binding_1_CS"/>
</dbReference>
<feature type="disulfide bond" evidence="7">
    <location>
        <begin position="301"/>
        <end position="313"/>
    </location>
</feature>
<feature type="domain" description="Chitin-binding type-1" evidence="9">
    <location>
        <begin position="226"/>
        <end position="271"/>
    </location>
</feature>
<feature type="disulfide bond" evidence="7">
    <location>
        <begin position="30"/>
        <end position="42"/>
    </location>
</feature>
<evidence type="ECO:0000256" key="1">
    <source>
        <dbReference type="ARBA" id="ARBA00001941"/>
    </source>
</evidence>
<evidence type="ECO:0000259" key="9">
    <source>
        <dbReference type="PROSITE" id="PS50941"/>
    </source>
</evidence>
<dbReference type="AlphaFoldDB" id="A0A1Y1V4J3"/>
<feature type="domain" description="Chitin-binding type-1" evidence="9">
    <location>
        <begin position="291"/>
        <end position="335"/>
    </location>
</feature>
<evidence type="ECO:0000256" key="2">
    <source>
        <dbReference type="ARBA" id="ARBA00022669"/>
    </source>
</evidence>
<dbReference type="GO" id="GO:0046872">
    <property type="term" value="F:metal ion binding"/>
    <property type="evidence" value="ECO:0007669"/>
    <property type="project" value="UniProtKB-KW"/>
</dbReference>
<name>A0A1Y1V4J3_9FUNG</name>
<dbReference type="PROSITE" id="PS00026">
    <property type="entry name" value="CHIT_BIND_I_1"/>
    <property type="match status" value="3"/>
</dbReference>
<dbReference type="EMBL" id="MCFH01000033">
    <property type="protein sequence ID" value="ORX46920.1"/>
    <property type="molecule type" value="Genomic_DNA"/>
</dbReference>
<accession>A0A1Y1V4J3</accession>
<dbReference type="Gene3D" id="3.30.60.10">
    <property type="entry name" value="Endochitinase-like"/>
    <property type="match status" value="7"/>
</dbReference>
<feature type="disulfide bond" evidence="7">
    <location>
        <begin position="193"/>
        <end position="207"/>
    </location>
</feature>
<keyword evidence="2 7" id="KW-0147">Chitin-binding</keyword>
<organism evidence="10 11">
    <name type="scientific">Piromyces finnis</name>
    <dbReference type="NCBI Taxonomy" id="1754191"/>
    <lineage>
        <taxon>Eukaryota</taxon>
        <taxon>Fungi</taxon>
        <taxon>Fungi incertae sedis</taxon>
        <taxon>Chytridiomycota</taxon>
        <taxon>Chytridiomycota incertae sedis</taxon>
        <taxon>Neocallimastigomycetes</taxon>
        <taxon>Neocallimastigales</taxon>
        <taxon>Neocallimastigaceae</taxon>
        <taxon>Piromyces</taxon>
    </lineage>
</organism>
<dbReference type="PROSITE" id="PS50941">
    <property type="entry name" value="CHIT_BIND_I_2"/>
    <property type="match status" value="6"/>
</dbReference>
<keyword evidence="11" id="KW-1185">Reference proteome</keyword>
<evidence type="ECO:0000256" key="3">
    <source>
        <dbReference type="ARBA" id="ARBA00022723"/>
    </source>
</evidence>
<dbReference type="OrthoDB" id="5598155at2759"/>
<dbReference type="GO" id="GO:0016787">
    <property type="term" value="F:hydrolase activity"/>
    <property type="evidence" value="ECO:0007669"/>
    <property type="project" value="UniProtKB-KW"/>
</dbReference>
<keyword evidence="3" id="KW-0479">Metal-binding</keyword>
<evidence type="ECO:0000256" key="5">
    <source>
        <dbReference type="ARBA" id="ARBA00022801"/>
    </source>
</evidence>
<reference evidence="10 11" key="2">
    <citation type="submission" date="2016-08" db="EMBL/GenBank/DDBJ databases">
        <title>Pervasive Adenine N6-methylation of Active Genes in Fungi.</title>
        <authorList>
            <consortium name="DOE Joint Genome Institute"/>
            <person name="Mondo S.J."/>
            <person name="Dannebaum R.O."/>
            <person name="Kuo R.C."/>
            <person name="Labutti K."/>
            <person name="Haridas S."/>
            <person name="Kuo A."/>
            <person name="Salamov A."/>
            <person name="Ahrendt S.R."/>
            <person name="Lipzen A."/>
            <person name="Sullivan W."/>
            <person name="Andreopoulos W.B."/>
            <person name="Clum A."/>
            <person name="Lindquist E."/>
            <person name="Daum C."/>
            <person name="Ramamoorthy G.K."/>
            <person name="Gryganskyi A."/>
            <person name="Culley D."/>
            <person name="Magnuson J.K."/>
            <person name="James T.Y."/>
            <person name="O'Malley M.A."/>
            <person name="Stajich J.E."/>
            <person name="Spatafora J.W."/>
            <person name="Visel A."/>
            <person name="Grigoriev I.V."/>
        </authorList>
    </citation>
    <scope>NUCLEOTIDE SEQUENCE [LARGE SCALE GENOMIC DNA]</scope>
    <source>
        <strain evidence="11">finn</strain>
    </source>
</reference>
<sequence length="392" mass="41940">MKVSTILSIALSLLTTTLAAPNCGKGIGTCPEGQCCSQYGYCGTTSDHCENTLGCQKEYGSCYASTSNGYCGETSAYCGTGCQSAYGLCGEEQMVEEEDVEWVTEWITETVYVYEEEVEDSRECGSDVMKDCPVGKCCSKYGYCGTSEAYCEISKGCQPAFGDCYEIVNTANIAGTNEKECGVGIGSCVNGECCNSDGFCGKDSEYCDIAKGCQENFGLCNSVSEHGECGYDFGRCPNPNHCCSRNGYCGTSEAYCNTSQGCQSDYGLCVNDIVDDYYEQDEEETSGIPIEPECGEGIGSCPNGWCCSKQGLCGIAADFCKLSNGCQSEFGECYSESSVGKCGEGYGRCPNNEQCCSKEGYCGTTEYYCLPDNGCQENYGKCDATVSNDFME</sequence>
<feature type="disulfide bond" evidence="7">
    <location>
        <begin position="188"/>
        <end position="200"/>
    </location>
</feature>
<comment type="caution">
    <text evidence="7">Lacks conserved residue(s) required for the propagation of feature annotation.</text>
</comment>
<gene>
    <name evidence="10" type="ORF">BCR36DRAFT_585026</name>
</gene>
<keyword evidence="5" id="KW-0378">Hydrolase</keyword>
<dbReference type="PANTHER" id="PTHR46471">
    <property type="entry name" value="CHITIN DEACETYLASE"/>
    <property type="match status" value="1"/>
</dbReference>
<feature type="disulfide bond" evidence="7">
    <location>
        <begin position="35"/>
        <end position="49"/>
    </location>
</feature>
<dbReference type="SUPFAM" id="SSF57016">
    <property type="entry name" value="Plant lectins/antimicrobial peptides"/>
    <property type="match status" value="7"/>
</dbReference>
<evidence type="ECO:0000313" key="10">
    <source>
        <dbReference type="EMBL" id="ORX46920.1"/>
    </source>
</evidence>
<evidence type="ECO:0000256" key="8">
    <source>
        <dbReference type="SAM" id="SignalP"/>
    </source>
</evidence>
<proteinExistence type="predicted"/>
<feature type="signal peptide" evidence="8">
    <location>
        <begin position="1"/>
        <end position="19"/>
    </location>
</feature>
<protein>
    <recommendedName>
        <fullName evidence="9">Chitin-binding type-1 domain-containing protein</fullName>
    </recommendedName>
</protein>
<evidence type="ECO:0000256" key="7">
    <source>
        <dbReference type="PROSITE-ProRule" id="PRU00261"/>
    </source>
</evidence>
<comment type="cofactor">
    <cofactor evidence="1">
        <name>Co(2+)</name>
        <dbReference type="ChEBI" id="CHEBI:48828"/>
    </cofactor>
</comment>
<feature type="disulfide bond" evidence="7">
    <location>
        <begin position="137"/>
        <end position="151"/>
    </location>
</feature>
<feature type="domain" description="Chitin-binding type-1" evidence="9">
    <location>
        <begin position="178"/>
        <end position="222"/>
    </location>
</feature>
<feature type="chain" id="PRO_5010988831" description="Chitin-binding type-1 domain-containing protein" evidence="8">
    <location>
        <begin position="20"/>
        <end position="392"/>
    </location>
</feature>
<dbReference type="SMART" id="SM00270">
    <property type="entry name" value="ChtBD1"/>
    <property type="match status" value="7"/>
</dbReference>
<evidence type="ECO:0000256" key="4">
    <source>
        <dbReference type="ARBA" id="ARBA00022729"/>
    </source>
</evidence>
<dbReference type="InterPro" id="IPR036861">
    <property type="entry name" value="Endochitinase-like_sf"/>
</dbReference>
<dbReference type="PANTHER" id="PTHR46471:SF2">
    <property type="entry name" value="CHITIN DEACETYLASE-RELATED"/>
    <property type="match status" value="1"/>
</dbReference>
<keyword evidence="7" id="KW-1015">Disulfide bond</keyword>
<dbReference type="STRING" id="1754191.A0A1Y1V4J3"/>
<dbReference type="Pfam" id="PF00187">
    <property type="entry name" value="Chitin_bind_1"/>
    <property type="match status" value="3"/>
</dbReference>
<feature type="domain" description="Chitin-binding type-1" evidence="9">
    <location>
        <begin position="339"/>
        <end position="384"/>
    </location>
</feature>
<feature type="disulfide bond" evidence="7">
    <location>
        <begin position="355"/>
        <end position="369"/>
    </location>
</feature>
<evidence type="ECO:0000256" key="6">
    <source>
        <dbReference type="ARBA" id="ARBA00023277"/>
    </source>
</evidence>
<comment type="caution">
    <text evidence="10">The sequence shown here is derived from an EMBL/GenBank/DDBJ whole genome shotgun (WGS) entry which is preliminary data.</text>
</comment>